<dbReference type="InterPro" id="IPR013762">
    <property type="entry name" value="Integrase-like_cat_sf"/>
</dbReference>
<dbReference type="AlphaFoldDB" id="A0A149VWG1"/>
<name>A0A149VWG1_9PROT</name>
<comment type="caution">
    <text evidence="3">The sequence shown here is derived from an EMBL/GenBank/DDBJ whole genome shotgun (WGS) entry which is preliminary data.</text>
</comment>
<dbReference type="EMBL" id="LRRD01000049">
    <property type="protein sequence ID" value="KXW57573.1"/>
    <property type="molecule type" value="Genomic_DNA"/>
</dbReference>
<dbReference type="InterPro" id="IPR011010">
    <property type="entry name" value="DNA_brk_join_enz"/>
</dbReference>
<dbReference type="InterPro" id="IPR002104">
    <property type="entry name" value="Integrase_catalytic"/>
</dbReference>
<evidence type="ECO:0000313" key="4">
    <source>
        <dbReference type="Proteomes" id="UP000075653"/>
    </source>
</evidence>
<dbReference type="Gene3D" id="1.10.443.10">
    <property type="entry name" value="Intergrase catalytic core"/>
    <property type="match status" value="1"/>
</dbReference>
<dbReference type="PATRIC" id="fig|1789004.3.peg.1952"/>
<evidence type="ECO:0000259" key="2">
    <source>
        <dbReference type="PROSITE" id="PS51898"/>
    </source>
</evidence>
<dbReference type="STRING" id="1789004.FEMY_19040"/>
<feature type="domain" description="Tyr recombinase" evidence="2">
    <location>
        <begin position="521"/>
        <end position="728"/>
    </location>
</feature>
<proteinExistence type="predicted"/>
<dbReference type="GO" id="GO:0015074">
    <property type="term" value="P:DNA integration"/>
    <property type="evidence" value="ECO:0007669"/>
    <property type="project" value="InterPro"/>
</dbReference>
<evidence type="ECO:0000313" key="3">
    <source>
        <dbReference type="EMBL" id="KXW57573.1"/>
    </source>
</evidence>
<accession>A0A149VWG1</accession>
<dbReference type="Proteomes" id="UP000075653">
    <property type="component" value="Unassembled WGS sequence"/>
</dbReference>
<keyword evidence="4" id="KW-1185">Reference proteome</keyword>
<organism evidence="3 4">
    <name type="scientific">Ferrovum myxofaciens</name>
    <dbReference type="NCBI Taxonomy" id="416213"/>
    <lineage>
        <taxon>Bacteria</taxon>
        <taxon>Pseudomonadati</taxon>
        <taxon>Pseudomonadota</taxon>
        <taxon>Betaproteobacteria</taxon>
        <taxon>Ferrovales</taxon>
        <taxon>Ferrovaceae</taxon>
        <taxon>Ferrovum</taxon>
    </lineage>
</organism>
<dbReference type="GO" id="GO:0006310">
    <property type="term" value="P:DNA recombination"/>
    <property type="evidence" value="ECO:0007669"/>
    <property type="project" value="UniProtKB-KW"/>
</dbReference>
<dbReference type="PROSITE" id="PS51898">
    <property type="entry name" value="TYR_RECOMBINASE"/>
    <property type="match status" value="1"/>
</dbReference>
<gene>
    <name evidence="3" type="primary">xerC_4</name>
    <name evidence="3" type="ORF">FEMY_19040</name>
</gene>
<dbReference type="GO" id="GO:0003677">
    <property type="term" value="F:DNA binding"/>
    <property type="evidence" value="ECO:0007669"/>
    <property type="project" value="InterPro"/>
</dbReference>
<keyword evidence="1" id="KW-0233">DNA recombination</keyword>
<reference evidence="3 4" key="1">
    <citation type="submission" date="2016-01" db="EMBL/GenBank/DDBJ databases">
        <title>Genome sequence of the acidophilic iron oxidising Ferrovum strain Z-31.</title>
        <authorList>
            <person name="Poehlein A."/>
            <person name="Ullrich S.R."/>
            <person name="Schloemann M."/>
            <person name="Muehling M."/>
            <person name="Daniel R."/>
        </authorList>
    </citation>
    <scope>NUCLEOTIDE SEQUENCE [LARGE SCALE GENOMIC DNA]</scope>
    <source>
        <strain evidence="3 4">Z-31</strain>
    </source>
</reference>
<sequence length="1069" mass="121181">MIDPVAPFETNEKNTAFSSWNLQDISLTPDQILMAEKLFIWLKKQSGNLSHALAVGHGGDFSKEEMRVLEHEIIKRFSPLPEAERYLKVLCKVVDGINSRSSQKLPAPRIPHLTARPKNPFIENLVDSLAKVRTWRAAIANNPAHKVRGDESTPEIPNLGLLFASAILHGGLADANLLIALGRALGEFPSSSVLLETRLAIRLSVSWQGESASEYRLWHPDPHTGTLISQVSAEKLPPVFLNPESNSQSDKAIRAEIWRQIERYFRAIRLPKPDRPTSLGMMLKAVRIDFQSRLPIVLANYSNRSLVSHSVPMHVMERLYRVSKSRTVTHSANITRTDSSDLISEQNQLFLDMDDLEPYWLQKLRRVFSTNRKPDDIHRQLANLGSPPDTPENCFGEFALHLVSTRSASGNILAPSTACSYLVMVVKRLGGRLGETSPATLLDDTLEDLYKEILQDADQEGSFRGLRRRISKSLREFHHFLVVKHQHSPINEREVLGIGKGLLPVDANLITWDEYERVMSVLPQTLTRLHPTLPAITELGKALQLIFMLSFKCGLRRMEVLMLTCADFAEHDPTELLVRPSDARRLKTKSSTRKLPLYALLDESDRDALRLWKASRMSGVESTISHEKFLFGIPEMGTDVITQDLVFPVIHEAMRSVTGDNSLHFHHLRHSFASWTFMRLMLADQCDITDILPLHPKTTAVLADSQSFRNRLYGRECMTRRHTYAVASLLGHSGPEISLEHYIHTCDILLSLVLSQDESQPQKKPVRIRSAQPRSTVYRWLSNGLEHVPYRMTRNRGLYAIKPIKSTSGTDPAHTSAEKNSTTITSDIFDQVWGMLFQHTFHGRQLDELCREIGISLEAGQRMLNKAIEISERRVARGKKGYQHRMMDMVFDRRDRTNITRIPCPEPPRTGHEKKIVSSLAEKLTPLMLQQPELCHKVLSYYLDNVWSSRGYVIFRDYLNFEAALDFLNFMEALGIKKSSMEIISFDPAERSSYVPKWRIMLGIPRNFPITKAPSNGKANVRAKKWLAMMPLFPSGDDLAVGESEKGSNAFRYLMVMGAIVLQAFSPLK</sequence>
<protein>
    <submittedName>
        <fullName evidence="3">Tyrosine recombinase XerC</fullName>
    </submittedName>
</protein>
<evidence type="ECO:0000256" key="1">
    <source>
        <dbReference type="ARBA" id="ARBA00023172"/>
    </source>
</evidence>
<dbReference type="SUPFAM" id="SSF56349">
    <property type="entry name" value="DNA breaking-rejoining enzymes"/>
    <property type="match status" value="1"/>
</dbReference>